<dbReference type="Pfam" id="PF00528">
    <property type="entry name" value="BPD_transp_1"/>
    <property type="match status" value="1"/>
</dbReference>
<evidence type="ECO:0000256" key="5">
    <source>
        <dbReference type="ARBA" id="ARBA00022989"/>
    </source>
</evidence>
<evidence type="ECO:0000259" key="8">
    <source>
        <dbReference type="PROSITE" id="PS50928"/>
    </source>
</evidence>
<dbReference type="eggNOG" id="arCOG00157">
    <property type="taxonomic scope" value="Archaea"/>
</dbReference>
<keyword evidence="4 7" id="KW-0812">Transmembrane</keyword>
<feature type="domain" description="ABC transmembrane type-1" evidence="8">
    <location>
        <begin position="89"/>
        <end position="304"/>
    </location>
</feature>
<evidence type="ECO:0000256" key="4">
    <source>
        <dbReference type="ARBA" id="ARBA00022692"/>
    </source>
</evidence>
<feature type="transmembrane region" description="Helical" evidence="7">
    <location>
        <begin position="175"/>
        <end position="200"/>
    </location>
</feature>
<dbReference type="GO" id="GO:0005886">
    <property type="term" value="C:plasma membrane"/>
    <property type="evidence" value="ECO:0007669"/>
    <property type="project" value="UniProtKB-SubCell"/>
</dbReference>
<dbReference type="PANTHER" id="PTHR30193">
    <property type="entry name" value="ABC TRANSPORTER PERMEASE PROTEIN"/>
    <property type="match status" value="1"/>
</dbReference>
<keyword evidence="9" id="KW-0762">Sugar transport</keyword>
<keyword evidence="3" id="KW-1003">Cell membrane</keyword>
<reference evidence="10" key="1">
    <citation type="submission" date="2013-06" db="EMBL/GenBank/DDBJ databases">
        <title>Complete Genome Sequence of Hyperthermophilic Palaeococcus pacificus DY20341T, Isolated from a Deep-Sea Hydrothermal Sediments.</title>
        <authorList>
            <person name="Zeng X."/>
            <person name="Shao Z."/>
        </authorList>
    </citation>
    <scope>NUCLEOTIDE SEQUENCE [LARGE SCALE GENOMIC DNA]</scope>
    <source>
        <strain evidence="10">DY20341</strain>
    </source>
</reference>
<proteinExistence type="inferred from homology"/>
<dbReference type="OrthoDB" id="45815at2157"/>
<dbReference type="RefSeq" id="WP_052649125.1">
    <property type="nucleotide sequence ID" value="NZ_CP006019.1"/>
</dbReference>
<dbReference type="Proteomes" id="UP000027981">
    <property type="component" value="Chromosome"/>
</dbReference>
<reference evidence="9 10" key="2">
    <citation type="journal article" date="2015" name="Genome Announc.">
        <title>Complete Genome Sequence of Hyperthermophilic Piezophilic Archaeon Palaeococcus pacificus DY20341T, Isolated from Deep-Sea Hydrothermal Sediments.</title>
        <authorList>
            <person name="Zeng X."/>
            <person name="Jebbar M."/>
            <person name="Shao Z."/>
        </authorList>
    </citation>
    <scope>NUCLEOTIDE SEQUENCE [LARGE SCALE GENOMIC DNA]</scope>
    <source>
        <strain evidence="9 10">DY20341</strain>
    </source>
</reference>
<dbReference type="KEGG" id="ppac:PAP_08215"/>
<protein>
    <submittedName>
        <fullName evidence="9">Sugar transporter</fullName>
    </submittedName>
</protein>
<dbReference type="PANTHER" id="PTHR30193:SF37">
    <property type="entry name" value="INNER MEMBRANE ABC TRANSPORTER PERMEASE PROTEIN YCJO"/>
    <property type="match status" value="1"/>
</dbReference>
<evidence type="ECO:0000313" key="10">
    <source>
        <dbReference type="Proteomes" id="UP000027981"/>
    </source>
</evidence>
<feature type="transmembrane region" description="Helical" evidence="7">
    <location>
        <begin position="21"/>
        <end position="47"/>
    </location>
</feature>
<dbReference type="PROSITE" id="PS50928">
    <property type="entry name" value="ABC_TM1"/>
    <property type="match status" value="1"/>
</dbReference>
<dbReference type="InterPro" id="IPR035906">
    <property type="entry name" value="MetI-like_sf"/>
</dbReference>
<dbReference type="CDD" id="cd06261">
    <property type="entry name" value="TM_PBP2"/>
    <property type="match status" value="1"/>
</dbReference>
<evidence type="ECO:0000256" key="2">
    <source>
        <dbReference type="ARBA" id="ARBA00022448"/>
    </source>
</evidence>
<name>A0A075LV57_9EURY</name>
<dbReference type="Gene3D" id="1.10.3720.10">
    <property type="entry name" value="MetI-like"/>
    <property type="match status" value="1"/>
</dbReference>
<dbReference type="STRING" id="1343739.PAP_08215"/>
<dbReference type="SUPFAM" id="SSF161098">
    <property type="entry name" value="MetI-like"/>
    <property type="match status" value="1"/>
</dbReference>
<keyword evidence="6 7" id="KW-0472">Membrane</keyword>
<organism evidence="9 10">
    <name type="scientific">Palaeococcus pacificus DY20341</name>
    <dbReference type="NCBI Taxonomy" id="1343739"/>
    <lineage>
        <taxon>Archaea</taxon>
        <taxon>Methanobacteriati</taxon>
        <taxon>Methanobacteriota</taxon>
        <taxon>Thermococci</taxon>
        <taxon>Thermococcales</taxon>
        <taxon>Thermococcaceae</taxon>
        <taxon>Palaeococcus</taxon>
    </lineage>
</organism>
<sequence length="313" mass="34903">MFSKFSSFYEKARNKEIVAGLSLISIAVLLNLVFGYFAMIFAFYLSFFKWDYIGEMQFVGLKNYAIVVRDLIRGINGASYLLSPFYTGLKNILVYTAIVVPVQTFLAIVLASFANQKIKGQQFFKVSYFLPATTSSVIIALIFIWLFMKNGFINYVLTTVVPGFQPIDWINDKSYLLLAIALVAIWGTSGHFMVSFLAAMQAIPKDIYEAAMLDGAGPIRRFFFITIPMLRPMIVYVVVMGLIGALQMFDLAWVMAGANGGPGGAGYTVALDIYNEAFTRINPGVAAAKSWFLFAIIFTTTYLFQKKYGGAMR</sequence>
<dbReference type="EMBL" id="CP006019">
    <property type="protein sequence ID" value="AIF70031.1"/>
    <property type="molecule type" value="Genomic_DNA"/>
</dbReference>
<feature type="transmembrane region" description="Helical" evidence="7">
    <location>
        <begin position="221"/>
        <end position="246"/>
    </location>
</feature>
<evidence type="ECO:0000256" key="7">
    <source>
        <dbReference type="RuleBase" id="RU363032"/>
    </source>
</evidence>
<dbReference type="HOGENOM" id="CLU_016047_0_2_2"/>
<evidence type="ECO:0000256" key="6">
    <source>
        <dbReference type="ARBA" id="ARBA00023136"/>
    </source>
</evidence>
<keyword evidence="10" id="KW-1185">Reference proteome</keyword>
<evidence type="ECO:0000256" key="1">
    <source>
        <dbReference type="ARBA" id="ARBA00004651"/>
    </source>
</evidence>
<keyword evidence="5 7" id="KW-1133">Transmembrane helix</keyword>
<feature type="transmembrane region" description="Helical" evidence="7">
    <location>
        <begin position="92"/>
        <end position="114"/>
    </location>
</feature>
<gene>
    <name evidence="9" type="ORF">PAP_08215</name>
</gene>
<comment type="subcellular location">
    <subcellularLocation>
        <location evidence="1 7">Cell membrane</location>
        <topology evidence="1 7">Multi-pass membrane protein</topology>
    </subcellularLocation>
</comment>
<dbReference type="InterPro" id="IPR051393">
    <property type="entry name" value="ABC_transporter_permease"/>
</dbReference>
<dbReference type="InterPro" id="IPR000515">
    <property type="entry name" value="MetI-like"/>
</dbReference>
<feature type="transmembrane region" description="Helical" evidence="7">
    <location>
        <begin position="284"/>
        <end position="304"/>
    </location>
</feature>
<feature type="transmembrane region" description="Helical" evidence="7">
    <location>
        <begin position="126"/>
        <end position="148"/>
    </location>
</feature>
<evidence type="ECO:0000313" key="9">
    <source>
        <dbReference type="EMBL" id="AIF70031.1"/>
    </source>
</evidence>
<accession>A0A075LV57</accession>
<keyword evidence="2 7" id="KW-0813">Transport</keyword>
<evidence type="ECO:0000256" key="3">
    <source>
        <dbReference type="ARBA" id="ARBA00022475"/>
    </source>
</evidence>
<dbReference type="GeneID" id="24842743"/>
<comment type="similarity">
    <text evidence="7">Belongs to the binding-protein-dependent transport system permease family.</text>
</comment>
<dbReference type="AlphaFoldDB" id="A0A075LV57"/>
<dbReference type="GO" id="GO:0055085">
    <property type="term" value="P:transmembrane transport"/>
    <property type="evidence" value="ECO:0007669"/>
    <property type="project" value="InterPro"/>
</dbReference>